<evidence type="ECO:0000256" key="3">
    <source>
        <dbReference type="ARBA" id="ARBA00022980"/>
    </source>
</evidence>
<keyword evidence="3 7" id="KW-0689">Ribosomal protein</keyword>
<dbReference type="GO" id="GO:0005840">
    <property type="term" value="C:ribosome"/>
    <property type="evidence" value="ECO:0007669"/>
    <property type="project" value="UniProtKB-KW"/>
</dbReference>
<comment type="subcellular location">
    <subcellularLocation>
        <location evidence="1">Mitochondrion</location>
    </subcellularLocation>
</comment>
<name>A0A3A2ZIY5_9EURO</name>
<accession>A0A3A2ZIY5</accession>
<dbReference type="AlphaFoldDB" id="A0A3A2ZIY5"/>
<evidence type="ECO:0000313" key="8">
    <source>
        <dbReference type="Proteomes" id="UP000266188"/>
    </source>
</evidence>
<reference evidence="8" key="1">
    <citation type="submission" date="2017-02" db="EMBL/GenBank/DDBJ databases">
        <authorList>
            <person name="Tafer H."/>
            <person name="Lopandic K."/>
        </authorList>
    </citation>
    <scope>NUCLEOTIDE SEQUENCE [LARGE SCALE GENOMIC DNA]</scope>
    <source>
        <strain evidence="8">CBS 366.77</strain>
    </source>
</reference>
<dbReference type="Proteomes" id="UP000266188">
    <property type="component" value="Unassembled WGS sequence"/>
</dbReference>
<keyword evidence="5" id="KW-0687">Ribonucleoprotein</keyword>
<proteinExistence type="inferred from homology"/>
<evidence type="ECO:0000256" key="1">
    <source>
        <dbReference type="ARBA" id="ARBA00004173"/>
    </source>
</evidence>
<keyword evidence="8" id="KW-1185">Reference proteome</keyword>
<comment type="caution">
    <text evidence="7">The sequence shown here is derived from an EMBL/GenBank/DDBJ whole genome shotgun (WGS) entry which is preliminary data.</text>
</comment>
<gene>
    <name evidence="7" type="ORF">PHISCL_09825</name>
</gene>
<sequence>MLNLLRTPETTPSFKPTHIDVQVKQLPRNSTQLPEMTFGFKGGKEITLEVGKRQMKIGDVIEEVSRIGRVIEREQSLKEN</sequence>
<evidence type="ECO:0000313" key="7">
    <source>
        <dbReference type="EMBL" id="RJE17835.1"/>
    </source>
</evidence>
<keyword evidence="4" id="KW-0496">Mitochondrion</keyword>
<dbReference type="Pfam" id="PF10780">
    <property type="entry name" value="MRP_L53"/>
    <property type="match status" value="1"/>
</dbReference>
<evidence type="ECO:0000256" key="4">
    <source>
        <dbReference type="ARBA" id="ARBA00023128"/>
    </source>
</evidence>
<dbReference type="GO" id="GO:1990904">
    <property type="term" value="C:ribonucleoprotein complex"/>
    <property type="evidence" value="ECO:0007669"/>
    <property type="project" value="UniProtKB-KW"/>
</dbReference>
<evidence type="ECO:0000256" key="2">
    <source>
        <dbReference type="ARBA" id="ARBA00005557"/>
    </source>
</evidence>
<protein>
    <recommendedName>
        <fullName evidence="6">Large ribosomal subunit protein mL53</fullName>
    </recommendedName>
</protein>
<evidence type="ECO:0000256" key="6">
    <source>
        <dbReference type="ARBA" id="ARBA00035180"/>
    </source>
</evidence>
<comment type="similarity">
    <text evidence="2">Belongs to the mitochondrion-specific ribosomal protein mL53 family.</text>
</comment>
<dbReference type="EMBL" id="MVGC01000695">
    <property type="protein sequence ID" value="RJE17835.1"/>
    <property type="molecule type" value="Genomic_DNA"/>
</dbReference>
<dbReference type="InterPro" id="IPR019716">
    <property type="entry name" value="Ribosomal_mL53"/>
</dbReference>
<organism evidence="7 8">
    <name type="scientific">Aspergillus sclerotialis</name>
    <dbReference type="NCBI Taxonomy" id="2070753"/>
    <lineage>
        <taxon>Eukaryota</taxon>
        <taxon>Fungi</taxon>
        <taxon>Dikarya</taxon>
        <taxon>Ascomycota</taxon>
        <taxon>Pezizomycotina</taxon>
        <taxon>Eurotiomycetes</taxon>
        <taxon>Eurotiomycetidae</taxon>
        <taxon>Eurotiales</taxon>
        <taxon>Aspergillaceae</taxon>
        <taxon>Aspergillus</taxon>
        <taxon>Aspergillus subgen. Polypaecilum</taxon>
    </lineage>
</organism>
<evidence type="ECO:0000256" key="5">
    <source>
        <dbReference type="ARBA" id="ARBA00023274"/>
    </source>
</evidence>
<dbReference type="STRING" id="2070753.A0A3A2ZIY5"/>
<dbReference type="GO" id="GO:0005739">
    <property type="term" value="C:mitochondrion"/>
    <property type="evidence" value="ECO:0007669"/>
    <property type="project" value="UniProtKB-SubCell"/>
</dbReference>
<dbReference type="OrthoDB" id="4136894at2759"/>